<dbReference type="PROSITE" id="PS51677">
    <property type="entry name" value="NODB"/>
    <property type="match status" value="1"/>
</dbReference>
<dbReference type="Pfam" id="PF01522">
    <property type="entry name" value="Polysacc_deac_1"/>
    <property type="match status" value="1"/>
</dbReference>
<dbReference type="HOGENOM" id="CLU_037608_1_0_9"/>
<name>D0BJF6_9LACT</name>
<reference evidence="5" key="1">
    <citation type="submission" date="2009-09" db="EMBL/GenBank/DDBJ databases">
        <authorList>
            <consortium name="The Broad Institute Genome Sequencing Platform"/>
            <person name="Ward D."/>
            <person name="Feldgarden M."/>
            <person name="Earl A."/>
            <person name="Young S.K."/>
            <person name="Zeng Q."/>
            <person name="Koehrsen M."/>
            <person name="Alvarado L."/>
            <person name="Berlin A."/>
            <person name="Bochicchio J."/>
            <person name="Borenstein D."/>
            <person name="Chapman S.B."/>
            <person name="Chen Z."/>
            <person name="Engels R."/>
            <person name="Freedman E."/>
            <person name="Gellesch M."/>
            <person name="Goldberg J."/>
            <person name="Griggs A."/>
            <person name="Gujja S."/>
            <person name="Heilman E."/>
            <person name="Heiman D."/>
            <person name="Hepburn T."/>
            <person name="Howarth C."/>
            <person name="Jen D."/>
            <person name="Larson L."/>
            <person name="Lewis B."/>
            <person name="Mehta T."/>
            <person name="Park D."/>
            <person name="Pearson M."/>
            <person name="Roberts A."/>
            <person name="Saif S."/>
            <person name="Shea T."/>
            <person name="Shenoy N."/>
            <person name="Sisk P."/>
            <person name="Stolte C."/>
            <person name="Sykes S."/>
            <person name="Thomson T."/>
            <person name="Walk T."/>
            <person name="White J."/>
            <person name="Yandava C."/>
            <person name="Sibley C.D."/>
            <person name="Field T.R."/>
            <person name="Grinwis M."/>
            <person name="Eshaghurshan C.S."/>
            <person name="Surette M.G."/>
            <person name="Haas B."/>
            <person name="Nusbaum C."/>
            <person name="Birren B."/>
        </authorList>
    </citation>
    <scope>NUCLEOTIDE SEQUENCE [LARGE SCALE GENOMIC DNA]</scope>
    <source>
        <strain evidence="5">ATCC 700633</strain>
    </source>
</reference>
<dbReference type="GO" id="GO:0016810">
    <property type="term" value="F:hydrolase activity, acting on carbon-nitrogen (but not peptide) bonds"/>
    <property type="evidence" value="ECO:0007669"/>
    <property type="project" value="InterPro"/>
</dbReference>
<dbReference type="RefSeq" id="WP_020991392.1">
    <property type="nucleotide sequence ID" value="NZ_KI391971.1"/>
</dbReference>
<protein>
    <recommendedName>
        <fullName evidence="4">NodB homology domain-containing protein</fullName>
    </recommendedName>
</protein>
<evidence type="ECO:0000313" key="6">
    <source>
        <dbReference type="Proteomes" id="UP000002939"/>
    </source>
</evidence>
<dbReference type="GO" id="GO:0046872">
    <property type="term" value="F:metal ion binding"/>
    <property type="evidence" value="ECO:0007669"/>
    <property type="project" value="UniProtKB-KW"/>
</dbReference>
<accession>D0BJF6</accession>
<dbReference type="AlphaFoldDB" id="D0BJF6"/>
<dbReference type="InterPro" id="IPR002509">
    <property type="entry name" value="NODB_dom"/>
</dbReference>
<dbReference type="InterPro" id="IPR050248">
    <property type="entry name" value="Polysacc_deacetylase_ArnD"/>
</dbReference>
<comment type="caution">
    <text evidence="5">The sequence shown here is derived from an EMBL/GenBank/DDBJ whole genome shotgun (WGS) entry which is preliminary data.</text>
</comment>
<evidence type="ECO:0000256" key="3">
    <source>
        <dbReference type="SAM" id="Phobius"/>
    </source>
</evidence>
<reference evidence="5" key="2">
    <citation type="submission" date="2011-10" db="EMBL/GenBank/DDBJ databases">
        <title>The Genome Sequence of Granulicatella elegans ATCC 700633.</title>
        <authorList>
            <consortium name="The Broad Institute Genome Sequencing Platform"/>
            <consortium name="The Broad Institute Genome Sequencing Center for Infectious Disease"/>
            <person name="Earl A."/>
            <person name="Ward D."/>
            <person name="Feldgarden M."/>
            <person name="Gevers D."/>
            <person name="Sibley C.D."/>
            <person name="Field T.R."/>
            <person name="Grinwis M."/>
            <person name="Eshaghurshan C.S."/>
            <person name="Surette M.G."/>
            <person name="Young S.K."/>
            <person name="Zeng Q."/>
            <person name="Gargeya S."/>
            <person name="Fitzgerald M."/>
            <person name="Haas B."/>
            <person name="Abouelleil A."/>
            <person name="Alvarado L."/>
            <person name="Arachchi H.M."/>
            <person name="Berlin A."/>
            <person name="Brown A."/>
            <person name="Chapman S.B."/>
            <person name="Chen Z."/>
            <person name="Dunbar C."/>
            <person name="Freedman E."/>
            <person name="Gearin G."/>
            <person name="Goldberg J."/>
            <person name="Griggs A."/>
            <person name="Gujja S."/>
            <person name="Heiman D."/>
            <person name="Howarth C."/>
            <person name="Larson L."/>
            <person name="Lui A."/>
            <person name="MacDonald P.J.P."/>
            <person name="Montmayeur A."/>
            <person name="Murphy C."/>
            <person name="Neiman D."/>
            <person name="Pearson M."/>
            <person name="Priest M."/>
            <person name="Roberts A."/>
            <person name="Saif S."/>
            <person name="Shea T."/>
            <person name="Shenoy N."/>
            <person name="Sisk P."/>
            <person name="Stolte C."/>
            <person name="Sykes S."/>
            <person name="Wortman J."/>
            <person name="Nusbaum C."/>
            <person name="Birren B."/>
        </authorList>
    </citation>
    <scope>NUCLEOTIDE SEQUENCE [LARGE SCALE GENOMIC DNA]</scope>
    <source>
        <strain evidence="5">ATCC 700633</strain>
    </source>
</reference>
<evidence type="ECO:0000256" key="2">
    <source>
        <dbReference type="ARBA" id="ARBA00022801"/>
    </source>
</evidence>
<dbReference type="PANTHER" id="PTHR10587:SF133">
    <property type="entry name" value="CHITIN DEACETYLASE 1-RELATED"/>
    <property type="match status" value="1"/>
</dbReference>
<feature type="transmembrane region" description="Helical" evidence="3">
    <location>
        <begin position="12"/>
        <end position="34"/>
    </location>
</feature>
<dbReference type="PANTHER" id="PTHR10587">
    <property type="entry name" value="GLYCOSYL TRANSFERASE-RELATED"/>
    <property type="match status" value="1"/>
</dbReference>
<dbReference type="EMBL" id="ACRF02000016">
    <property type="protein sequence ID" value="EEW93209.2"/>
    <property type="molecule type" value="Genomic_DNA"/>
</dbReference>
<organism evidence="5 6">
    <name type="scientific">Granulicatella elegans ATCC 700633</name>
    <dbReference type="NCBI Taxonomy" id="626369"/>
    <lineage>
        <taxon>Bacteria</taxon>
        <taxon>Bacillati</taxon>
        <taxon>Bacillota</taxon>
        <taxon>Bacilli</taxon>
        <taxon>Lactobacillales</taxon>
        <taxon>Carnobacteriaceae</taxon>
        <taxon>Granulicatella</taxon>
    </lineage>
</organism>
<dbReference type="SUPFAM" id="SSF144015">
    <property type="entry name" value="Peptidoglycan deacetylase N-terminal noncatalytic region"/>
    <property type="match status" value="1"/>
</dbReference>
<keyword evidence="1" id="KW-0479">Metal-binding</keyword>
<dbReference type="GO" id="GO:0016020">
    <property type="term" value="C:membrane"/>
    <property type="evidence" value="ECO:0007669"/>
    <property type="project" value="TreeGrafter"/>
</dbReference>
<feature type="domain" description="NodB homology" evidence="4">
    <location>
        <begin position="282"/>
        <end position="457"/>
    </location>
</feature>
<keyword evidence="3" id="KW-0812">Transmembrane</keyword>
<dbReference type="SUPFAM" id="SSF88713">
    <property type="entry name" value="Glycoside hydrolase/deacetylase"/>
    <property type="match status" value="1"/>
</dbReference>
<evidence type="ECO:0000256" key="1">
    <source>
        <dbReference type="ARBA" id="ARBA00022723"/>
    </source>
</evidence>
<sequence length="484" mass="55362">MKRDWKGIKRLELPQLVAIAILILFLVLVEWFVVSSLAKNHLIRRNEAVMRKAEATDAQQYNEAVEVQSQTIGNTVFTVSYPTVDQKIVEPIQKELDVLLEKAQEQYKDESKRTWVYLKVYQSHVLNGIKDVYYYQSVYQETKKGLEQVAYDELGHQLEGKEKSGTAVISELFINDLEVTNHFVKKAMNVAKEQSLSEEQTNQLLKEFAYENWKNLDASIIQNGFRFNLKEPIQTSNGENLTQISFSFQELFPILKSDRIPESQQEAYENWKNQLEERLNEKRVAISFDDGPSSELTPKVLDILKRYGVHATFYIMGKHVPGNEDIIKQIVEQGHQVGNHSYSHPLLTTLTPEGVHKQVADTQKLIGDATGGIRPTTLRPPYGGFDRMVAEQAGIAILNWSVDTLDWKSRNVNSILQEVREGTYNGSIILMHDIHPETVEALPRLLDFLQQEGYAIGSIDELMGGQAMLPNHVYFDRKSHKEVQ</sequence>
<dbReference type="Gene3D" id="3.90.640.30">
    <property type="match status" value="1"/>
</dbReference>
<dbReference type="OrthoDB" id="9812065at2"/>
<keyword evidence="3" id="KW-1133">Transmembrane helix</keyword>
<dbReference type="Gene3D" id="3.20.20.370">
    <property type="entry name" value="Glycoside hydrolase/deacetylase"/>
    <property type="match status" value="1"/>
</dbReference>
<dbReference type="InterPro" id="IPR011330">
    <property type="entry name" value="Glyco_hydro/deAcase_b/a-brl"/>
</dbReference>
<keyword evidence="2" id="KW-0378">Hydrolase</keyword>
<gene>
    <name evidence="5" type="ORF">HMPREF0446_00091</name>
</gene>
<dbReference type="STRING" id="626369.HMPREF0446_00091"/>
<dbReference type="GO" id="GO:0005975">
    <property type="term" value="P:carbohydrate metabolic process"/>
    <property type="evidence" value="ECO:0007669"/>
    <property type="project" value="InterPro"/>
</dbReference>
<dbReference type="eggNOG" id="COG0726">
    <property type="taxonomic scope" value="Bacteria"/>
</dbReference>
<keyword evidence="3" id="KW-0472">Membrane</keyword>
<keyword evidence="6" id="KW-1185">Reference proteome</keyword>
<dbReference type="Proteomes" id="UP000002939">
    <property type="component" value="Unassembled WGS sequence"/>
</dbReference>
<evidence type="ECO:0000313" key="5">
    <source>
        <dbReference type="EMBL" id="EEW93209.2"/>
    </source>
</evidence>
<evidence type="ECO:0000259" key="4">
    <source>
        <dbReference type="PROSITE" id="PS51677"/>
    </source>
</evidence>
<proteinExistence type="predicted"/>